<dbReference type="AlphaFoldDB" id="A0A3N4I2Q7"/>
<protein>
    <submittedName>
        <fullName evidence="1">Uncharacterized protein</fullName>
    </submittedName>
</protein>
<evidence type="ECO:0000313" key="1">
    <source>
        <dbReference type="EMBL" id="RPA80279.1"/>
    </source>
</evidence>
<reference evidence="1 2" key="1">
    <citation type="journal article" date="2018" name="Nat. Ecol. Evol.">
        <title>Pezizomycetes genomes reveal the molecular basis of ectomycorrhizal truffle lifestyle.</title>
        <authorList>
            <person name="Murat C."/>
            <person name="Payen T."/>
            <person name="Noel B."/>
            <person name="Kuo A."/>
            <person name="Morin E."/>
            <person name="Chen J."/>
            <person name="Kohler A."/>
            <person name="Krizsan K."/>
            <person name="Balestrini R."/>
            <person name="Da Silva C."/>
            <person name="Montanini B."/>
            <person name="Hainaut M."/>
            <person name="Levati E."/>
            <person name="Barry K.W."/>
            <person name="Belfiori B."/>
            <person name="Cichocki N."/>
            <person name="Clum A."/>
            <person name="Dockter R.B."/>
            <person name="Fauchery L."/>
            <person name="Guy J."/>
            <person name="Iotti M."/>
            <person name="Le Tacon F."/>
            <person name="Lindquist E.A."/>
            <person name="Lipzen A."/>
            <person name="Malagnac F."/>
            <person name="Mello A."/>
            <person name="Molinier V."/>
            <person name="Miyauchi S."/>
            <person name="Poulain J."/>
            <person name="Riccioni C."/>
            <person name="Rubini A."/>
            <person name="Sitrit Y."/>
            <person name="Splivallo R."/>
            <person name="Traeger S."/>
            <person name="Wang M."/>
            <person name="Zifcakova L."/>
            <person name="Wipf D."/>
            <person name="Zambonelli A."/>
            <person name="Paolocci F."/>
            <person name="Nowrousian M."/>
            <person name="Ottonello S."/>
            <person name="Baldrian P."/>
            <person name="Spatafora J.W."/>
            <person name="Henrissat B."/>
            <person name="Nagy L.G."/>
            <person name="Aury J.M."/>
            <person name="Wincker P."/>
            <person name="Grigoriev I.V."/>
            <person name="Bonfante P."/>
            <person name="Martin F.M."/>
        </authorList>
    </citation>
    <scope>NUCLEOTIDE SEQUENCE [LARGE SCALE GENOMIC DNA]</scope>
    <source>
        <strain evidence="1 2">RN42</strain>
    </source>
</reference>
<dbReference type="EMBL" id="ML119690">
    <property type="protein sequence ID" value="RPA80279.1"/>
    <property type="molecule type" value="Genomic_DNA"/>
</dbReference>
<evidence type="ECO:0000313" key="2">
    <source>
        <dbReference type="Proteomes" id="UP000275078"/>
    </source>
</evidence>
<accession>A0A3N4I2Q7</accession>
<sequence>MSIAATYSRVLTTFQPTRKHSTSHIIPSCTIPLEHQSTTSNSVSTFHSHIPLAHFLTTTRVADNGST</sequence>
<organism evidence="1 2">
    <name type="scientific">Ascobolus immersus RN42</name>
    <dbReference type="NCBI Taxonomy" id="1160509"/>
    <lineage>
        <taxon>Eukaryota</taxon>
        <taxon>Fungi</taxon>
        <taxon>Dikarya</taxon>
        <taxon>Ascomycota</taxon>
        <taxon>Pezizomycotina</taxon>
        <taxon>Pezizomycetes</taxon>
        <taxon>Pezizales</taxon>
        <taxon>Ascobolaceae</taxon>
        <taxon>Ascobolus</taxon>
    </lineage>
</organism>
<proteinExistence type="predicted"/>
<dbReference type="Proteomes" id="UP000275078">
    <property type="component" value="Unassembled WGS sequence"/>
</dbReference>
<gene>
    <name evidence="1" type="ORF">BJ508DRAFT_415495</name>
</gene>
<name>A0A3N4I2Q7_ASCIM</name>
<keyword evidence="2" id="KW-1185">Reference proteome</keyword>